<evidence type="ECO:0000313" key="3">
    <source>
        <dbReference type="Proteomes" id="UP001469553"/>
    </source>
</evidence>
<feature type="region of interest" description="Disordered" evidence="1">
    <location>
        <begin position="1"/>
        <end position="35"/>
    </location>
</feature>
<protein>
    <recommendedName>
        <fullName evidence="4">Lung adenoma susceptibility protein 2</fullName>
    </recommendedName>
</protein>
<feature type="compositionally biased region" description="Basic and acidic residues" evidence="1">
    <location>
        <begin position="495"/>
        <end position="517"/>
    </location>
</feature>
<feature type="compositionally biased region" description="Low complexity" evidence="1">
    <location>
        <begin position="19"/>
        <end position="32"/>
    </location>
</feature>
<sequence>MESSSPLGDSLSPESTVTSLLSSSGHLRSSLLPPEPNTTFIYRDKNYDSASAALDAYITDFDRSCQKCRSSAGSLVLPHSQPSTPRKPRVGSLRNRDVLRERLTDRELDFLNLPVSSLHHRLNRDRISMTTDELLSIPYDGSMPVTHTSAFIQGLLSGSGGSKLFPSSTAPAHRAGAGLSSSYVDGEHFNLDPNRLNQNCLPVRTPRSSRCKGKPKMGRFHPSVGIPSSTHRAADLHLPHWLTSNKAHMDCSEISSLPDLSYPAWIQCCDFGEPELWDEPGAPPPGASRVEAPCWVSDLEKDEALKEAPAQIEGEQNLRDLRLQLAEQISALAAEGGGSHSLAALFRDNRIQALIQKADQVLDSLSSGGAGSSADKVSPVSTEDLLPPSPPPCPSTSLDPGAAELEADQTHQDVEVPGCCFHGNTTWKQPGPVEAVKQMLFRLQAVEAELQRRRIDTDCPGTPEKQEAERNAELQSFPGSPSLQRALLHLNRLKLLVEEPGQKGRQKDEEKEEDEGRYSSSSADRLLSSQQGP</sequence>
<reference evidence="2 3" key="1">
    <citation type="submission" date="2021-06" db="EMBL/GenBank/DDBJ databases">
        <authorList>
            <person name="Palmer J.M."/>
        </authorList>
    </citation>
    <scope>NUCLEOTIDE SEQUENCE [LARGE SCALE GENOMIC DNA]</scope>
    <source>
        <strain evidence="2 3">AS_MEX2019</strain>
        <tissue evidence="2">Muscle</tissue>
    </source>
</reference>
<dbReference type="EMBL" id="JAHRIP010028495">
    <property type="protein sequence ID" value="MEQ2290715.1"/>
    <property type="molecule type" value="Genomic_DNA"/>
</dbReference>
<dbReference type="PANTHER" id="PTHR35079">
    <property type="entry name" value="LUNG ADENOMA SUSCEPTIBILITY PROTEIN 2"/>
    <property type="match status" value="1"/>
</dbReference>
<feature type="region of interest" description="Disordered" evidence="1">
    <location>
        <begin position="365"/>
        <end position="401"/>
    </location>
</feature>
<organism evidence="2 3">
    <name type="scientific">Ameca splendens</name>
    <dbReference type="NCBI Taxonomy" id="208324"/>
    <lineage>
        <taxon>Eukaryota</taxon>
        <taxon>Metazoa</taxon>
        <taxon>Chordata</taxon>
        <taxon>Craniata</taxon>
        <taxon>Vertebrata</taxon>
        <taxon>Euteleostomi</taxon>
        <taxon>Actinopterygii</taxon>
        <taxon>Neopterygii</taxon>
        <taxon>Teleostei</taxon>
        <taxon>Neoteleostei</taxon>
        <taxon>Acanthomorphata</taxon>
        <taxon>Ovalentaria</taxon>
        <taxon>Atherinomorphae</taxon>
        <taxon>Cyprinodontiformes</taxon>
        <taxon>Goodeidae</taxon>
        <taxon>Ameca</taxon>
    </lineage>
</organism>
<feature type="region of interest" description="Disordered" evidence="1">
    <location>
        <begin position="72"/>
        <end position="92"/>
    </location>
</feature>
<feature type="region of interest" description="Disordered" evidence="1">
    <location>
        <begin position="495"/>
        <end position="533"/>
    </location>
</feature>
<feature type="compositionally biased region" description="Polar residues" evidence="1">
    <location>
        <begin position="1"/>
        <end position="18"/>
    </location>
</feature>
<evidence type="ECO:0000313" key="2">
    <source>
        <dbReference type="EMBL" id="MEQ2290715.1"/>
    </source>
</evidence>
<feature type="region of interest" description="Disordered" evidence="1">
    <location>
        <begin position="202"/>
        <end position="226"/>
    </location>
</feature>
<dbReference type="InterPro" id="IPR052679">
    <property type="entry name" value="Cell_Prolif_Regulator"/>
</dbReference>
<name>A0ABV0YAM4_9TELE</name>
<feature type="compositionally biased region" description="Low complexity" evidence="1">
    <location>
        <begin position="365"/>
        <end position="375"/>
    </location>
</feature>
<keyword evidence="3" id="KW-1185">Reference proteome</keyword>
<evidence type="ECO:0000256" key="1">
    <source>
        <dbReference type="SAM" id="MobiDB-lite"/>
    </source>
</evidence>
<dbReference type="PANTHER" id="PTHR35079:SF1">
    <property type="entry name" value="LUNG ADENOMA SUSCEPTIBILITY PROTEIN 2"/>
    <property type="match status" value="1"/>
</dbReference>
<proteinExistence type="predicted"/>
<feature type="compositionally biased region" description="Low complexity" evidence="1">
    <location>
        <begin position="519"/>
        <end position="533"/>
    </location>
</feature>
<feature type="region of interest" description="Disordered" evidence="1">
    <location>
        <begin position="454"/>
        <end position="480"/>
    </location>
</feature>
<feature type="compositionally biased region" description="Basic residues" evidence="1">
    <location>
        <begin position="207"/>
        <end position="219"/>
    </location>
</feature>
<dbReference type="Proteomes" id="UP001469553">
    <property type="component" value="Unassembled WGS sequence"/>
</dbReference>
<accession>A0ABV0YAM4</accession>
<comment type="caution">
    <text evidence="2">The sequence shown here is derived from an EMBL/GenBank/DDBJ whole genome shotgun (WGS) entry which is preliminary data.</text>
</comment>
<gene>
    <name evidence="2" type="ORF">AMECASPLE_005957</name>
</gene>
<evidence type="ECO:0008006" key="4">
    <source>
        <dbReference type="Google" id="ProtNLM"/>
    </source>
</evidence>